<dbReference type="InterPro" id="IPR000014">
    <property type="entry name" value="PAS"/>
</dbReference>
<dbReference type="GO" id="GO:0004888">
    <property type="term" value="F:transmembrane signaling receptor activity"/>
    <property type="evidence" value="ECO:0007669"/>
    <property type="project" value="InterPro"/>
</dbReference>
<feature type="domain" description="PAS" evidence="13">
    <location>
        <begin position="25"/>
        <end position="60"/>
    </location>
</feature>
<comment type="subcellular location">
    <subcellularLocation>
        <location evidence="1">Cell inner membrane</location>
        <topology evidence="1">Multi-pass membrane protein</topology>
    </subcellularLocation>
</comment>
<protein>
    <submittedName>
        <fullName evidence="14">Chemotaxis protein</fullName>
    </submittedName>
</protein>
<name>A0A0G3BWG8_9BURK</name>
<dbReference type="FunFam" id="3.30.450.20:FF:000046">
    <property type="entry name" value="Aerotaxis sensor receptor"/>
    <property type="match status" value="1"/>
</dbReference>
<dbReference type="KEGG" id="pbh:AAW51_4164"/>
<evidence type="ECO:0000256" key="9">
    <source>
        <dbReference type="ARBA" id="ARBA00029447"/>
    </source>
</evidence>
<dbReference type="InterPro" id="IPR013655">
    <property type="entry name" value="PAS_fold_3"/>
</dbReference>
<dbReference type="InterPro" id="IPR051310">
    <property type="entry name" value="MCP_chemotaxis"/>
</dbReference>
<dbReference type="OrthoDB" id="9806477at2"/>
<dbReference type="FunFam" id="1.10.287.950:FF:000001">
    <property type="entry name" value="Methyl-accepting chemotaxis sensory transducer"/>
    <property type="match status" value="1"/>
</dbReference>
<feature type="transmembrane region" description="Helical" evidence="11">
    <location>
        <begin position="197"/>
        <end position="214"/>
    </location>
</feature>
<accession>A0A0G3BWG8</accession>
<dbReference type="SUPFAM" id="SSF55785">
    <property type="entry name" value="PYP-like sensor domain (PAS domain)"/>
    <property type="match status" value="1"/>
</dbReference>
<evidence type="ECO:0000313" key="14">
    <source>
        <dbReference type="EMBL" id="AKJ30855.1"/>
    </source>
</evidence>
<evidence type="ECO:0000256" key="4">
    <source>
        <dbReference type="ARBA" id="ARBA00022500"/>
    </source>
</evidence>
<evidence type="ECO:0000259" key="12">
    <source>
        <dbReference type="PROSITE" id="PS50111"/>
    </source>
</evidence>
<keyword evidence="6 11" id="KW-0812">Transmembrane</keyword>
<evidence type="ECO:0000256" key="11">
    <source>
        <dbReference type="SAM" id="Phobius"/>
    </source>
</evidence>
<evidence type="ECO:0000256" key="7">
    <source>
        <dbReference type="ARBA" id="ARBA00022989"/>
    </source>
</evidence>
<dbReference type="PRINTS" id="PR00260">
    <property type="entry name" value="CHEMTRNSDUCR"/>
</dbReference>
<dbReference type="PANTHER" id="PTHR43531">
    <property type="entry name" value="PROTEIN ICFG"/>
    <property type="match status" value="1"/>
</dbReference>
<dbReference type="PANTHER" id="PTHR43531:SF5">
    <property type="entry name" value="METHYL-ACCEPTING CHEMOTAXIS PROTEIN III"/>
    <property type="match status" value="1"/>
</dbReference>
<dbReference type="PROSITE" id="PS50111">
    <property type="entry name" value="CHEMOTAXIS_TRANSDUC_2"/>
    <property type="match status" value="1"/>
</dbReference>
<evidence type="ECO:0000259" key="13">
    <source>
        <dbReference type="PROSITE" id="PS50112"/>
    </source>
</evidence>
<dbReference type="PROSITE" id="PS50112">
    <property type="entry name" value="PAS"/>
    <property type="match status" value="1"/>
</dbReference>
<dbReference type="CDD" id="cd11386">
    <property type="entry name" value="MCP_signal"/>
    <property type="match status" value="1"/>
</dbReference>
<dbReference type="InterPro" id="IPR001610">
    <property type="entry name" value="PAC"/>
</dbReference>
<keyword evidence="8 11" id="KW-0472">Membrane</keyword>
<evidence type="ECO:0000313" key="15">
    <source>
        <dbReference type="Proteomes" id="UP000035352"/>
    </source>
</evidence>
<reference evidence="14 15" key="1">
    <citation type="submission" date="2015-05" db="EMBL/GenBank/DDBJ databases">
        <authorList>
            <person name="Tang B."/>
            <person name="Yu Y."/>
        </authorList>
    </citation>
    <scope>NUCLEOTIDE SEQUENCE [LARGE SCALE GENOMIC DNA]</scope>
    <source>
        <strain evidence="14 15">DSM 7029</strain>
    </source>
</reference>
<evidence type="ECO:0000256" key="3">
    <source>
        <dbReference type="ARBA" id="ARBA00022481"/>
    </source>
</evidence>
<sequence length="519" mass="55953">MRINQPVTQREYELRDHELLVSTTDAQGRITHCNQLFVEASGFTYEELLGQPHNMVRHPDMPPEAFKDLWGTIGRGRPWTGVVKNRRKNGDHYWVVANVTPVLENGKPKGYMSVRTKPSREQVREAELLYARFAAERESGQATIRLHAGGVRRIGWRDWPYRVHRLNLSQRMALILAAMVAFDLLPALMGWGWDHGYASSAALALVAAAVWGWFHRSIATPLQQATQFATAVAGCNLNGSTHYNPRHPLGQLMRRLGLINLNMKAIVEDVRTEVTNMTRSSAEIAQGSQDLSSRTEQQAANLQKTAATMEQLTSAVTHTATAAQQAAQVSSDASDVAARGGDAVGEIVRTMQAIQSASTRVSEIIQVIEGISFQTNILSLNAAVEAARAGEQGRGFSVVASEVRALAQRSAEAAREIRGLIGASVEQVADGSRRVDAAGSVIAEVIGAVDRVGDLVKQITGAATEQSQGIAEVNGAVASIDAATQQNAALVEQSAAASASLNSQAATLIRSVQIFRVNA</sequence>
<dbReference type="NCBIfam" id="TIGR00229">
    <property type="entry name" value="sensory_box"/>
    <property type="match status" value="1"/>
</dbReference>
<dbReference type="AlphaFoldDB" id="A0A0G3BWG8"/>
<dbReference type="GO" id="GO:0052131">
    <property type="term" value="P:positive aerotaxis"/>
    <property type="evidence" value="ECO:0007669"/>
    <property type="project" value="UniProtKB-ARBA"/>
</dbReference>
<dbReference type="EMBL" id="CP011371">
    <property type="protein sequence ID" value="AKJ30855.1"/>
    <property type="molecule type" value="Genomic_DNA"/>
</dbReference>
<dbReference type="Gene3D" id="3.30.450.20">
    <property type="entry name" value="PAS domain"/>
    <property type="match status" value="1"/>
</dbReference>
<dbReference type="CDD" id="cd00130">
    <property type="entry name" value="PAS"/>
    <property type="match status" value="1"/>
</dbReference>
<dbReference type="InterPro" id="IPR004090">
    <property type="entry name" value="Chemotax_Me-accpt_rcpt"/>
</dbReference>
<evidence type="ECO:0000256" key="2">
    <source>
        <dbReference type="ARBA" id="ARBA00022475"/>
    </source>
</evidence>
<dbReference type="InterPro" id="IPR035965">
    <property type="entry name" value="PAS-like_dom_sf"/>
</dbReference>
<organism evidence="14 15">
    <name type="scientific">Caldimonas brevitalea</name>
    <dbReference type="NCBI Taxonomy" id="413882"/>
    <lineage>
        <taxon>Bacteria</taxon>
        <taxon>Pseudomonadati</taxon>
        <taxon>Pseudomonadota</taxon>
        <taxon>Betaproteobacteria</taxon>
        <taxon>Burkholderiales</taxon>
        <taxon>Sphaerotilaceae</taxon>
        <taxon>Caldimonas</taxon>
    </lineage>
</organism>
<dbReference type="GO" id="GO:0005886">
    <property type="term" value="C:plasma membrane"/>
    <property type="evidence" value="ECO:0007669"/>
    <property type="project" value="UniProtKB-SubCell"/>
</dbReference>
<evidence type="ECO:0000256" key="8">
    <source>
        <dbReference type="ARBA" id="ARBA00023136"/>
    </source>
</evidence>
<feature type="domain" description="Methyl-accepting transducer" evidence="12">
    <location>
        <begin position="273"/>
        <end position="502"/>
    </location>
</feature>
<keyword evidence="10" id="KW-0807">Transducer</keyword>
<keyword evidence="5" id="KW-0997">Cell inner membrane</keyword>
<dbReference type="STRING" id="413882.AAW51_4164"/>
<keyword evidence="2" id="KW-1003">Cell membrane</keyword>
<keyword evidence="3" id="KW-0488">Methylation</keyword>
<dbReference type="SMART" id="SM00086">
    <property type="entry name" value="PAC"/>
    <property type="match status" value="1"/>
</dbReference>
<keyword evidence="4" id="KW-0145">Chemotaxis</keyword>
<dbReference type="InterPro" id="IPR004089">
    <property type="entry name" value="MCPsignal_dom"/>
</dbReference>
<evidence type="ECO:0000256" key="6">
    <source>
        <dbReference type="ARBA" id="ARBA00022692"/>
    </source>
</evidence>
<evidence type="ECO:0000256" key="5">
    <source>
        <dbReference type="ARBA" id="ARBA00022519"/>
    </source>
</evidence>
<evidence type="ECO:0000256" key="1">
    <source>
        <dbReference type="ARBA" id="ARBA00004429"/>
    </source>
</evidence>
<dbReference type="Pfam" id="PF00015">
    <property type="entry name" value="MCPsignal"/>
    <property type="match status" value="1"/>
</dbReference>
<dbReference type="Pfam" id="PF08447">
    <property type="entry name" value="PAS_3"/>
    <property type="match status" value="1"/>
</dbReference>
<comment type="similarity">
    <text evidence="9">Belongs to the methyl-accepting chemotaxis (MCP) protein family.</text>
</comment>
<dbReference type="SUPFAM" id="SSF58104">
    <property type="entry name" value="Methyl-accepting chemotaxis protein (MCP) signaling domain"/>
    <property type="match status" value="1"/>
</dbReference>
<keyword evidence="15" id="KW-1185">Reference proteome</keyword>
<dbReference type="RefSeq" id="WP_047196126.1">
    <property type="nucleotide sequence ID" value="NZ_CP011371.1"/>
</dbReference>
<dbReference type="Gene3D" id="1.10.287.950">
    <property type="entry name" value="Methyl-accepting chemotaxis protein"/>
    <property type="match status" value="1"/>
</dbReference>
<proteinExistence type="inferred from homology"/>
<dbReference type="SMART" id="SM00283">
    <property type="entry name" value="MA"/>
    <property type="match status" value="1"/>
</dbReference>
<dbReference type="PATRIC" id="fig|413882.6.peg.4354"/>
<gene>
    <name evidence="14" type="primary">aer</name>
    <name evidence="14" type="ORF">AAW51_4164</name>
</gene>
<keyword evidence="7 11" id="KW-1133">Transmembrane helix</keyword>
<dbReference type="GO" id="GO:0007165">
    <property type="term" value="P:signal transduction"/>
    <property type="evidence" value="ECO:0007669"/>
    <property type="project" value="UniProtKB-KW"/>
</dbReference>
<feature type="transmembrane region" description="Helical" evidence="11">
    <location>
        <begin position="172"/>
        <end position="191"/>
    </location>
</feature>
<evidence type="ECO:0000256" key="10">
    <source>
        <dbReference type="PROSITE-ProRule" id="PRU00284"/>
    </source>
</evidence>
<dbReference type="Proteomes" id="UP000035352">
    <property type="component" value="Chromosome"/>
</dbReference>